<organism evidence="2 3">
    <name type="scientific">Pedobacter frigiditerrae</name>
    <dbReference type="NCBI Taxonomy" id="2530452"/>
    <lineage>
        <taxon>Bacteria</taxon>
        <taxon>Pseudomonadati</taxon>
        <taxon>Bacteroidota</taxon>
        <taxon>Sphingobacteriia</taxon>
        <taxon>Sphingobacteriales</taxon>
        <taxon>Sphingobacteriaceae</taxon>
        <taxon>Pedobacter</taxon>
    </lineage>
</organism>
<dbReference type="Gene3D" id="2.40.70.10">
    <property type="entry name" value="Acid Proteases"/>
    <property type="match status" value="2"/>
</dbReference>
<feature type="chain" id="PRO_5020791725" description="Aspartyl protease" evidence="1">
    <location>
        <begin position="18"/>
        <end position="295"/>
    </location>
</feature>
<accession>A0A4R0N432</accession>
<dbReference type="RefSeq" id="WP_131551131.1">
    <property type="nucleotide sequence ID" value="NZ_SJSK01000001.1"/>
</dbReference>
<dbReference type="Pfam" id="PF13650">
    <property type="entry name" value="Asp_protease_2"/>
    <property type="match status" value="1"/>
</dbReference>
<dbReference type="OrthoDB" id="5166556at2"/>
<dbReference type="InterPro" id="IPR021109">
    <property type="entry name" value="Peptidase_aspartic_dom_sf"/>
</dbReference>
<evidence type="ECO:0000313" key="3">
    <source>
        <dbReference type="Proteomes" id="UP000292884"/>
    </source>
</evidence>
<proteinExistence type="predicted"/>
<gene>
    <name evidence="2" type="ORF">EZ428_00370</name>
</gene>
<reference evidence="2 3" key="1">
    <citation type="submission" date="2019-02" db="EMBL/GenBank/DDBJ databases">
        <title>Pedobacter sp. RP-1-13 sp. nov., isolated from Arctic soil.</title>
        <authorList>
            <person name="Dahal R.H."/>
        </authorList>
    </citation>
    <scope>NUCLEOTIDE SEQUENCE [LARGE SCALE GENOMIC DNA]</scope>
    <source>
        <strain evidence="2 3">RP-1-13</strain>
    </source>
</reference>
<dbReference type="AlphaFoldDB" id="A0A4R0N432"/>
<evidence type="ECO:0008006" key="4">
    <source>
        <dbReference type="Google" id="ProtNLM"/>
    </source>
</evidence>
<comment type="caution">
    <text evidence="2">The sequence shown here is derived from an EMBL/GenBank/DDBJ whole genome shotgun (WGS) entry which is preliminary data.</text>
</comment>
<name>A0A4R0N432_9SPHI</name>
<dbReference type="EMBL" id="SJSK01000001">
    <property type="protein sequence ID" value="TCC93262.1"/>
    <property type="molecule type" value="Genomic_DNA"/>
</dbReference>
<protein>
    <recommendedName>
        <fullName evidence="4">Aspartyl protease</fullName>
    </recommendedName>
</protein>
<keyword evidence="3" id="KW-1185">Reference proteome</keyword>
<dbReference type="Proteomes" id="UP000292884">
    <property type="component" value="Unassembled WGS sequence"/>
</dbReference>
<evidence type="ECO:0000256" key="1">
    <source>
        <dbReference type="SAM" id="SignalP"/>
    </source>
</evidence>
<feature type="signal peptide" evidence="1">
    <location>
        <begin position="1"/>
        <end position="17"/>
    </location>
</feature>
<evidence type="ECO:0000313" key="2">
    <source>
        <dbReference type="EMBL" id="TCC93262.1"/>
    </source>
</evidence>
<keyword evidence="1" id="KW-0732">Signal</keyword>
<sequence length="295" mass="33514">MKTLLLLLIFFSLTTFAQQKTTIPFQLTEYNNLSVKAVLNQKDTVQLMFHTAANAVTLTEEVLQKITSLKFDRTDSVKSWGGNDNTSRFSKSNTLQIGSLKWENVPIWENKNSGQHTDGKFGLDLFENKTIEIDFDKKILIIYASLPSKTKRFEKLKLSFQDEMMFVEGNVAIGNNYYKNKFLIHSGYAGAILFDDQFVATNKLGEQLKVTDEKQLKDSFGNILKTKKAIISNFSLGKIKLNNIPVGFFEGALGRQKMSIIGGDIIKRFNIIIDAKREFIYLKANKLKGFVYSNV</sequence>